<evidence type="ECO:0000313" key="4">
    <source>
        <dbReference type="Proteomes" id="UP001054837"/>
    </source>
</evidence>
<organism evidence="3 4">
    <name type="scientific">Caerostris darwini</name>
    <dbReference type="NCBI Taxonomy" id="1538125"/>
    <lineage>
        <taxon>Eukaryota</taxon>
        <taxon>Metazoa</taxon>
        <taxon>Ecdysozoa</taxon>
        <taxon>Arthropoda</taxon>
        <taxon>Chelicerata</taxon>
        <taxon>Arachnida</taxon>
        <taxon>Araneae</taxon>
        <taxon>Araneomorphae</taxon>
        <taxon>Entelegynae</taxon>
        <taxon>Araneoidea</taxon>
        <taxon>Araneidae</taxon>
        <taxon>Caerostris</taxon>
    </lineage>
</organism>
<evidence type="ECO:0008006" key="5">
    <source>
        <dbReference type="Google" id="ProtNLM"/>
    </source>
</evidence>
<accession>A0AAV4VHM4</accession>
<dbReference type="AlphaFoldDB" id="A0AAV4VHM4"/>
<feature type="chain" id="PRO_5043955024" description="Secreted protein" evidence="2">
    <location>
        <begin position="21"/>
        <end position="101"/>
    </location>
</feature>
<reference evidence="3 4" key="1">
    <citation type="submission" date="2021-06" db="EMBL/GenBank/DDBJ databases">
        <title>Caerostris darwini draft genome.</title>
        <authorList>
            <person name="Kono N."/>
            <person name="Arakawa K."/>
        </authorList>
    </citation>
    <scope>NUCLEOTIDE SEQUENCE [LARGE SCALE GENOMIC DNA]</scope>
</reference>
<dbReference type="EMBL" id="BPLQ01013106">
    <property type="protein sequence ID" value="GIY69812.1"/>
    <property type="molecule type" value="Genomic_DNA"/>
</dbReference>
<proteinExistence type="predicted"/>
<comment type="caution">
    <text evidence="3">The sequence shown here is derived from an EMBL/GenBank/DDBJ whole genome shotgun (WGS) entry which is preliminary data.</text>
</comment>
<evidence type="ECO:0000256" key="1">
    <source>
        <dbReference type="SAM" id="MobiDB-lite"/>
    </source>
</evidence>
<feature type="region of interest" description="Disordered" evidence="1">
    <location>
        <begin position="80"/>
        <end position="101"/>
    </location>
</feature>
<keyword evidence="4" id="KW-1185">Reference proteome</keyword>
<sequence length="101" mass="11838">MPVWESLILLRILALHLTERQDDNLFDKPSKVKSVVASVGMCLQGFEKQNKEKKILKRLKNPCSKFLWSINLILFRTRRGESKTRFSSFSRTSSLHTPYIR</sequence>
<feature type="signal peptide" evidence="2">
    <location>
        <begin position="1"/>
        <end position="20"/>
    </location>
</feature>
<feature type="compositionally biased region" description="Low complexity" evidence="1">
    <location>
        <begin position="85"/>
        <end position="94"/>
    </location>
</feature>
<evidence type="ECO:0000313" key="3">
    <source>
        <dbReference type="EMBL" id="GIY69812.1"/>
    </source>
</evidence>
<gene>
    <name evidence="3" type="ORF">CDAR_74491</name>
</gene>
<name>A0AAV4VHM4_9ARAC</name>
<evidence type="ECO:0000256" key="2">
    <source>
        <dbReference type="SAM" id="SignalP"/>
    </source>
</evidence>
<dbReference type="Proteomes" id="UP001054837">
    <property type="component" value="Unassembled WGS sequence"/>
</dbReference>
<keyword evidence="2" id="KW-0732">Signal</keyword>
<protein>
    <recommendedName>
        <fullName evidence="5">Secreted protein</fullName>
    </recommendedName>
</protein>